<feature type="domain" description="AB hydrolase-1" evidence="2">
    <location>
        <begin position="109"/>
        <end position="279"/>
    </location>
</feature>
<evidence type="ECO:0000256" key="1">
    <source>
        <dbReference type="SAM" id="MobiDB-lite"/>
    </source>
</evidence>
<accession>A0ABV7H1B8</accession>
<dbReference type="RefSeq" id="WP_377302994.1">
    <property type="nucleotide sequence ID" value="NZ_CP180191.1"/>
</dbReference>
<feature type="compositionally biased region" description="Low complexity" evidence="1">
    <location>
        <begin position="31"/>
        <end position="49"/>
    </location>
</feature>
<dbReference type="Proteomes" id="UP001595556">
    <property type="component" value="Unassembled WGS sequence"/>
</dbReference>
<keyword evidence="4" id="KW-1185">Reference proteome</keyword>
<evidence type="ECO:0000259" key="2">
    <source>
        <dbReference type="Pfam" id="PF12697"/>
    </source>
</evidence>
<dbReference type="Pfam" id="PF12697">
    <property type="entry name" value="Abhydrolase_6"/>
    <property type="match status" value="1"/>
</dbReference>
<dbReference type="EMBL" id="JBHRTI010000004">
    <property type="protein sequence ID" value="MFC3147689.1"/>
    <property type="molecule type" value="Genomic_DNA"/>
</dbReference>
<gene>
    <name evidence="3" type="ORF">ACFOEN_08545</name>
</gene>
<sequence length="302" mass="33008">MPAKHLSLTSKLMAKRIQKLRRPARDDAPDDFSGSGERASSATARSAGTPPFSDLRAPSTWLMMLEGRAPWEYAAMLAAAPILNNAPRGDGHPVVVFPGLAANDMTTLPLRQYLARQGYNPYPWNFGFNFGPRAGVLAGCTALVRELAEEHGQPVSLVGWSLGGIYAREVAKEVPDLARCVITLGTPFSGHPRATNAWRLYEMLSGHAPHHDDDLLDHIRRAPPVPTTSIFSKTDGVVAWQCSLNDPAPHTENIEVSASHIGLGMNPAVLYAVADRLAQNPQAWQRFSTDGQRRWFYGTAHE</sequence>
<feature type="region of interest" description="Disordered" evidence="1">
    <location>
        <begin position="19"/>
        <end position="52"/>
    </location>
</feature>
<evidence type="ECO:0000313" key="3">
    <source>
        <dbReference type="EMBL" id="MFC3147689.1"/>
    </source>
</evidence>
<dbReference type="Gene3D" id="3.40.50.1820">
    <property type="entry name" value="alpha/beta hydrolase"/>
    <property type="match status" value="1"/>
</dbReference>
<proteinExistence type="predicted"/>
<dbReference type="InterPro" id="IPR000073">
    <property type="entry name" value="AB_hydrolase_1"/>
</dbReference>
<dbReference type="SUPFAM" id="SSF53474">
    <property type="entry name" value="alpha/beta-Hydrolases"/>
    <property type="match status" value="1"/>
</dbReference>
<reference evidence="4" key="1">
    <citation type="journal article" date="2019" name="Int. J. Syst. Evol. Microbiol.">
        <title>The Global Catalogue of Microorganisms (GCM) 10K type strain sequencing project: providing services to taxonomists for standard genome sequencing and annotation.</title>
        <authorList>
            <consortium name="The Broad Institute Genomics Platform"/>
            <consortium name="The Broad Institute Genome Sequencing Center for Infectious Disease"/>
            <person name="Wu L."/>
            <person name="Ma J."/>
        </authorList>
    </citation>
    <scope>NUCLEOTIDE SEQUENCE [LARGE SCALE GENOMIC DNA]</scope>
    <source>
        <strain evidence="4">KCTC 52168</strain>
    </source>
</reference>
<organism evidence="3 4">
    <name type="scientific">Piscinibacterium candidicorallinum</name>
    <dbReference type="NCBI Taxonomy" id="1793872"/>
    <lineage>
        <taxon>Bacteria</taxon>
        <taxon>Pseudomonadati</taxon>
        <taxon>Pseudomonadota</taxon>
        <taxon>Betaproteobacteria</taxon>
        <taxon>Burkholderiales</taxon>
        <taxon>Piscinibacterium</taxon>
    </lineage>
</organism>
<comment type="caution">
    <text evidence="3">The sequence shown here is derived from an EMBL/GenBank/DDBJ whole genome shotgun (WGS) entry which is preliminary data.</text>
</comment>
<protein>
    <submittedName>
        <fullName evidence="3">Esterase/lipase family protein</fullName>
    </submittedName>
</protein>
<dbReference type="InterPro" id="IPR029058">
    <property type="entry name" value="AB_hydrolase_fold"/>
</dbReference>
<evidence type="ECO:0000313" key="4">
    <source>
        <dbReference type="Proteomes" id="UP001595556"/>
    </source>
</evidence>
<name>A0ABV7H1B8_9BURK</name>